<dbReference type="Pfam" id="PF09722">
    <property type="entry name" value="Xre_MbcA_ParS_C"/>
    <property type="match status" value="1"/>
</dbReference>
<dbReference type="InterPro" id="IPR024467">
    <property type="entry name" value="Xre/MbcA/ParS-like_toxin-bd"/>
</dbReference>
<sequence>MSQLDILHLVQAGFALRDVQALVSSSCLFKARKLLERILGKSTRTIQRLSNLPEQTRLNAQQSAVAFQYAQGLELAVRVFGSQTLAENWMGQSCRHLSGMIPFEMLDTSVGFKVVVDYLERVRLGVYQ</sequence>
<dbReference type="Proteomes" id="UP000805841">
    <property type="component" value="Unassembled WGS sequence"/>
</dbReference>
<dbReference type="InterPro" id="IPR011979">
    <property type="entry name" value="Antitox_Xre"/>
</dbReference>
<name>A0ABR7ZA58_9PSED</name>
<dbReference type="NCBIfam" id="TIGR02293">
    <property type="entry name" value="TAS_TIGR02293"/>
    <property type="match status" value="1"/>
</dbReference>
<evidence type="ECO:0000259" key="1">
    <source>
        <dbReference type="Pfam" id="PF09722"/>
    </source>
</evidence>
<keyword evidence="3" id="KW-1185">Reference proteome</keyword>
<reference evidence="2 3" key="1">
    <citation type="journal article" date="2020" name="Insects">
        <title>Bacteria Belonging to Pseudomonas typographi sp. nov. from the Bark Beetle Ips typographus Have Genomic Potential to Aid in the Host Ecology.</title>
        <authorList>
            <person name="Peral-Aranega E."/>
            <person name="Saati-Santamaria Z."/>
            <person name="Kolarik M."/>
            <person name="Rivas R."/>
            <person name="Garcia-Fraile P."/>
        </authorList>
    </citation>
    <scope>NUCLEOTIDE SEQUENCE [LARGE SCALE GENOMIC DNA]</scope>
    <source>
        <strain evidence="2 3">CA3A</strain>
    </source>
</reference>
<proteinExistence type="predicted"/>
<gene>
    <name evidence="2" type="ORF">HAQ05_27645</name>
</gene>
<dbReference type="EMBL" id="JAAOCA010000078">
    <property type="protein sequence ID" value="MBD1602446.1"/>
    <property type="molecule type" value="Genomic_DNA"/>
</dbReference>
<feature type="domain" description="Antitoxin Xre/MbcA/ParS-like toxin-binding" evidence="1">
    <location>
        <begin position="76"/>
        <end position="123"/>
    </location>
</feature>
<accession>A0ABR7ZA58</accession>
<organism evidence="2 3">
    <name type="scientific">Pseudomonas typographi</name>
    <dbReference type="NCBI Taxonomy" id="2715964"/>
    <lineage>
        <taxon>Bacteria</taxon>
        <taxon>Pseudomonadati</taxon>
        <taxon>Pseudomonadota</taxon>
        <taxon>Gammaproteobacteria</taxon>
        <taxon>Pseudomonadales</taxon>
        <taxon>Pseudomonadaceae</taxon>
        <taxon>Pseudomonas</taxon>
    </lineage>
</organism>
<comment type="caution">
    <text evidence="2">The sequence shown here is derived from an EMBL/GenBank/DDBJ whole genome shotgun (WGS) entry which is preliminary data.</text>
</comment>
<evidence type="ECO:0000313" key="3">
    <source>
        <dbReference type="Proteomes" id="UP000805841"/>
    </source>
</evidence>
<protein>
    <submittedName>
        <fullName evidence="2">DUF2384 domain-containing protein</fullName>
    </submittedName>
</protein>
<evidence type="ECO:0000313" key="2">
    <source>
        <dbReference type="EMBL" id="MBD1602446.1"/>
    </source>
</evidence>